<keyword evidence="3" id="KW-1185">Reference proteome</keyword>
<dbReference type="Proteomes" id="UP000186594">
    <property type="component" value="Unassembled WGS sequence"/>
</dbReference>
<organism evidence="2 3">
    <name type="scientific">Neolecta irregularis (strain DAH-3)</name>
    <dbReference type="NCBI Taxonomy" id="1198029"/>
    <lineage>
        <taxon>Eukaryota</taxon>
        <taxon>Fungi</taxon>
        <taxon>Dikarya</taxon>
        <taxon>Ascomycota</taxon>
        <taxon>Taphrinomycotina</taxon>
        <taxon>Neolectales</taxon>
        <taxon>Neolectaceae</taxon>
        <taxon>Neolecta</taxon>
    </lineage>
</organism>
<evidence type="ECO:0000313" key="2">
    <source>
        <dbReference type="EMBL" id="OLL23325.1"/>
    </source>
</evidence>
<feature type="compositionally biased region" description="Basic residues" evidence="1">
    <location>
        <begin position="63"/>
        <end position="77"/>
    </location>
</feature>
<feature type="compositionally biased region" description="Low complexity" evidence="1">
    <location>
        <begin position="1"/>
        <end position="19"/>
    </location>
</feature>
<sequence>MSSASNPEMSSSSSSSNPENVWPPKVEAAFQEGMSPPGPSDPSYPPDPHARPQKDNVQGKVLRPQRAHRRLHPRPHRQAPLPQTGLQPHTGPQGHRPPARRPQLYAAVLLR</sequence>
<feature type="compositionally biased region" description="Pro residues" evidence="1">
    <location>
        <begin position="36"/>
        <end position="47"/>
    </location>
</feature>
<protein>
    <submittedName>
        <fullName evidence="2">Uncharacterized protein</fullName>
    </submittedName>
</protein>
<evidence type="ECO:0000256" key="1">
    <source>
        <dbReference type="SAM" id="MobiDB-lite"/>
    </source>
</evidence>
<reference evidence="2 3" key="1">
    <citation type="submission" date="2016-04" db="EMBL/GenBank/DDBJ databases">
        <title>Evolutionary innovation and constraint leading to complex multicellularity in the Ascomycota.</title>
        <authorList>
            <person name="Cisse O."/>
            <person name="Nguyen A."/>
            <person name="Hewitt D.A."/>
            <person name="Jedd G."/>
            <person name="Stajich J.E."/>
        </authorList>
    </citation>
    <scope>NUCLEOTIDE SEQUENCE [LARGE SCALE GENOMIC DNA]</scope>
    <source>
        <strain evidence="2 3">DAH-3</strain>
    </source>
</reference>
<dbReference type="AlphaFoldDB" id="A0A1U7LKY9"/>
<name>A0A1U7LKY9_NEOID</name>
<proteinExistence type="predicted"/>
<dbReference type="EMBL" id="LXFE01001877">
    <property type="protein sequence ID" value="OLL23325.1"/>
    <property type="molecule type" value="Genomic_DNA"/>
</dbReference>
<comment type="caution">
    <text evidence="2">The sequence shown here is derived from an EMBL/GenBank/DDBJ whole genome shotgun (WGS) entry which is preliminary data.</text>
</comment>
<accession>A0A1U7LKY9</accession>
<gene>
    <name evidence="2" type="ORF">NEOLI_004897</name>
</gene>
<feature type="region of interest" description="Disordered" evidence="1">
    <location>
        <begin position="1"/>
        <end position="111"/>
    </location>
</feature>
<evidence type="ECO:0000313" key="3">
    <source>
        <dbReference type="Proteomes" id="UP000186594"/>
    </source>
</evidence>